<dbReference type="CDD" id="cd00024">
    <property type="entry name" value="CD_CSD"/>
    <property type="match status" value="2"/>
</dbReference>
<evidence type="ECO:0000256" key="1">
    <source>
        <dbReference type="ARBA" id="ARBA00011353"/>
    </source>
</evidence>
<dbReference type="RefSeq" id="XP_049134948.1">
    <property type="nucleotide sequence ID" value="XM_049278991.1"/>
</dbReference>
<gene>
    <name evidence="3" type="ORF">ColSpa_12779</name>
</gene>
<proteinExistence type="predicted"/>
<dbReference type="SMART" id="SM00298">
    <property type="entry name" value="CHROMO"/>
    <property type="match status" value="2"/>
</dbReference>
<dbReference type="AlphaFoldDB" id="A0AA37PHT5"/>
<dbReference type="InterPro" id="IPR016197">
    <property type="entry name" value="Chromo-like_dom_sf"/>
</dbReference>
<dbReference type="PROSITE" id="PS50013">
    <property type="entry name" value="CHROMO_2"/>
    <property type="match status" value="1"/>
</dbReference>
<sequence>MNCSEEFNCPTPESEATIIVGRMYCQTDYFVIEEIRGHRRDSTSPTLFKLRVRWEGGEETWEPETDLQIDAPLALFAYWDSLWGGRASAMVDKELWHVFKVVSHETKPDGNVYLQVAWVGSPDTSWEPEGNIRKAAGRLVENYWRSVGGRSGTMTRPDEAESFVEDATGVTNKRRKLV</sequence>
<dbReference type="GeneID" id="73333581"/>
<dbReference type="SUPFAM" id="SSF54160">
    <property type="entry name" value="Chromo domain-like"/>
    <property type="match status" value="2"/>
</dbReference>
<evidence type="ECO:0000313" key="4">
    <source>
        <dbReference type="Proteomes" id="UP001055115"/>
    </source>
</evidence>
<name>A0AA37PHT5_9PEZI</name>
<dbReference type="Gene3D" id="2.40.50.40">
    <property type="match status" value="2"/>
</dbReference>
<dbReference type="Proteomes" id="UP001055115">
    <property type="component" value="Unassembled WGS sequence"/>
</dbReference>
<feature type="domain" description="Chromo" evidence="2">
    <location>
        <begin position="96"/>
        <end position="145"/>
    </location>
</feature>
<protein>
    <recommendedName>
        <fullName evidence="2">Chromo domain-containing protein</fullName>
    </recommendedName>
</protein>
<reference evidence="3 4" key="1">
    <citation type="submission" date="2022-03" db="EMBL/GenBank/DDBJ databases">
        <title>Genome data of Colletotrichum spp.</title>
        <authorList>
            <person name="Utami Y.D."/>
            <person name="Hiruma K."/>
        </authorList>
    </citation>
    <scope>NUCLEOTIDE SEQUENCE [LARGE SCALE GENOMIC DNA]</scope>
    <source>
        <strain evidence="3 4">MAFF 239500</strain>
    </source>
</reference>
<dbReference type="EMBL" id="BQXU01000073">
    <property type="protein sequence ID" value="GKT52598.1"/>
    <property type="molecule type" value="Genomic_DNA"/>
</dbReference>
<evidence type="ECO:0000259" key="2">
    <source>
        <dbReference type="PROSITE" id="PS50013"/>
    </source>
</evidence>
<comment type="caution">
    <text evidence="3">The sequence shown here is derived from an EMBL/GenBank/DDBJ whole genome shotgun (WGS) entry which is preliminary data.</text>
</comment>
<comment type="subunit">
    <text evidence="1">Component of the NuA4 histone acetyltransferase complex.</text>
</comment>
<accession>A0AA37PHT5</accession>
<organism evidence="3 4">
    <name type="scientific">Colletotrichum spaethianum</name>
    <dbReference type="NCBI Taxonomy" id="700344"/>
    <lineage>
        <taxon>Eukaryota</taxon>
        <taxon>Fungi</taxon>
        <taxon>Dikarya</taxon>
        <taxon>Ascomycota</taxon>
        <taxon>Pezizomycotina</taxon>
        <taxon>Sordariomycetes</taxon>
        <taxon>Hypocreomycetidae</taxon>
        <taxon>Glomerellales</taxon>
        <taxon>Glomerellaceae</taxon>
        <taxon>Colletotrichum</taxon>
        <taxon>Colletotrichum spaethianum species complex</taxon>
    </lineage>
</organism>
<keyword evidence="4" id="KW-1185">Reference proteome</keyword>
<dbReference type="GO" id="GO:0006338">
    <property type="term" value="P:chromatin remodeling"/>
    <property type="evidence" value="ECO:0007669"/>
    <property type="project" value="UniProtKB-ARBA"/>
</dbReference>
<evidence type="ECO:0000313" key="3">
    <source>
        <dbReference type="EMBL" id="GKT52598.1"/>
    </source>
</evidence>
<dbReference type="InterPro" id="IPR000953">
    <property type="entry name" value="Chromo/chromo_shadow_dom"/>
</dbReference>